<dbReference type="InterPro" id="IPR025669">
    <property type="entry name" value="AAA_dom"/>
</dbReference>
<protein>
    <recommendedName>
        <fullName evidence="1">AAA domain-containing protein</fullName>
    </recommendedName>
</protein>
<keyword evidence="3" id="KW-1185">Reference proteome</keyword>
<evidence type="ECO:0000259" key="1">
    <source>
        <dbReference type="Pfam" id="PF13614"/>
    </source>
</evidence>
<dbReference type="Gene3D" id="3.40.50.300">
    <property type="entry name" value="P-loop containing nucleotide triphosphate hydrolases"/>
    <property type="match status" value="1"/>
</dbReference>
<comment type="caution">
    <text evidence="2">The sequence shown here is derived from an EMBL/GenBank/DDBJ whole genome shotgun (WGS) entry which is preliminary data.</text>
</comment>
<dbReference type="AlphaFoldDB" id="A0A1Y1RQ04"/>
<reference evidence="2 3" key="1">
    <citation type="submission" date="2016-05" db="EMBL/GenBank/DDBJ databases">
        <title>Draft genome sequence of a porcine commensal Rothia nasimurium.</title>
        <authorList>
            <person name="Gaiser R.A."/>
            <person name="Van Baarlen P."/>
            <person name="Wells J.M."/>
        </authorList>
    </citation>
    <scope>NUCLEOTIDE SEQUENCE [LARGE SCALE GENOMIC DNA]</scope>
    <source>
        <strain evidence="2 3">PT-32</strain>
    </source>
</reference>
<dbReference type="EMBL" id="LXWF01000022">
    <property type="protein sequence ID" value="ORC18935.1"/>
    <property type="molecule type" value="Genomic_DNA"/>
</dbReference>
<proteinExistence type="predicted"/>
<dbReference type="OrthoDB" id="345269at2"/>
<dbReference type="InterPro" id="IPR027417">
    <property type="entry name" value="P-loop_NTPase"/>
</dbReference>
<dbReference type="SUPFAM" id="SSF52540">
    <property type="entry name" value="P-loop containing nucleoside triphosphate hydrolases"/>
    <property type="match status" value="1"/>
</dbReference>
<dbReference type="RefSeq" id="WP_083091799.1">
    <property type="nucleotide sequence ID" value="NZ_LXWF01000022.1"/>
</dbReference>
<sequence length="282" mass="29539">MTSVVSISSLKGGVGKTSVALGLASAAQARGLRVLVVDMDPHGDASTGLGVRAVDAQSGADMGAMLAAPGNFTLTEEIRPSSWVALGALGNASATGKDAGVWVGRASARLARLEQEKATEALPNLAQLLKPALPDFDLILVDCPPTLGHLTEIAWAASDRVLSVAEPSLFSVAGSERTLRALARFEANTEHAVSSASIVVNKVREGDPEHSYRNQEMRQLFGDLVAEPSLPETPLLQRIQGAAYPIHYWPEAEAQQLADAFSELLTGLIQAPEASQGEARAS</sequence>
<dbReference type="PANTHER" id="PTHR13696">
    <property type="entry name" value="P-LOOP CONTAINING NUCLEOSIDE TRIPHOSPHATE HYDROLASE"/>
    <property type="match status" value="1"/>
</dbReference>
<name>A0A1Y1RQ04_9MICC</name>
<feature type="domain" description="AAA" evidence="1">
    <location>
        <begin position="3"/>
        <end position="191"/>
    </location>
</feature>
<dbReference type="Proteomes" id="UP000192359">
    <property type="component" value="Unassembled WGS sequence"/>
</dbReference>
<gene>
    <name evidence="2" type="ORF">A7979_02780</name>
</gene>
<dbReference type="CDD" id="cd02042">
    <property type="entry name" value="ParAB_family"/>
    <property type="match status" value="1"/>
</dbReference>
<evidence type="ECO:0000313" key="3">
    <source>
        <dbReference type="Proteomes" id="UP000192359"/>
    </source>
</evidence>
<accession>A0A1Y1RQ04</accession>
<dbReference type="InterPro" id="IPR050678">
    <property type="entry name" value="DNA_Partitioning_ATPase"/>
</dbReference>
<evidence type="ECO:0000313" key="2">
    <source>
        <dbReference type="EMBL" id="ORC18935.1"/>
    </source>
</evidence>
<organism evidence="2 3">
    <name type="scientific">Rothia nasimurium</name>
    <dbReference type="NCBI Taxonomy" id="85336"/>
    <lineage>
        <taxon>Bacteria</taxon>
        <taxon>Bacillati</taxon>
        <taxon>Actinomycetota</taxon>
        <taxon>Actinomycetes</taxon>
        <taxon>Micrococcales</taxon>
        <taxon>Micrococcaceae</taxon>
        <taxon>Rothia</taxon>
    </lineage>
</organism>
<dbReference type="PANTHER" id="PTHR13696:SF52">
    <property type="entry name" value="PARA FAMILY PROTEIN CT_582"/>
    <property type="match status" value="1"/>
</dbReference>
<dbReference type="Pfam" id="PF13614">
    <property type="entry name" value="AAA_31"/>
    <property type="match status" value="1"/>
</dbReference>